<organism evidence="1 2">
    <name type="scientific">Ferirhizobium litorale</name>
    <dbReference type="NCBI Taxonomy" id="2927786"/>
    <lineage>
        <taxon>Bacteria</taxon>
        <taxon>Pseudomonadati</taxon>
        <taxon>Pseudomonadota</taxon>
        <taxon>Alphaproteobacteria</taxon>
        <taxon>Hyphomicrobiales</taxon>
        <taxon>Rhizobiaceae</taxon>
        <taxon>Ferirhizobium</taxon>
    </lineage>
</organism>
<accession>A0AAE3U395</accession>
<comment type="caution">
    <text evidence="1">The sequence shown here is derived from an EMBL/GenBank/DDBJ whole genome shotgun (WGS) entry which is preliminary data.</text>
</comment>
<sequence length="127" mass="13752">MLCRGNIANPVLCEYRGKPGFADSGRSWQGLTLPALAAVGVLVSIPASGASPSDDRTLPYCDERADIARLLNDQFAQKLAAIGLVNRRAVMEIYVSRVGNWSIILSRADGKSCVLMTGEGWKIRTRD</sequence>
<dbReference type="RefSeq" id="WP_311788865.1">
    <property type="nucleotide sequence ID" value="NZ_JALDYY010000020.1"/>
</dbReference>
<evidence type="ECO:0000313" key="2">
    <source>
        <dbReference type="Proteomes" id="UP001161580"/>
    </source>
</evidence>
<gene>
    <name evidence="1" type="ORF">MRS75_22975</name>
</gene>
<dbReference type="EMBL" id="JALDYZ010000020">
    <property type="protein sequence ID" value="MDI7924924.1"/>
    <property type="molecule type" value="Genomic_DNA"/>
</dbReference>
<keyword evidence="2" id="KW-1185">Reference proteome</keyword>
<dbReference type="Proteomes" id="UP001161580">
    <property type="component" value="Unassembled WGS sequence"/>
</dbReference>
<dbReference type="AlphaFoldDB" id="A0AAE3U395"/>
<reference evidence="1" key="1">
    <citation type="submission" date="2022-03" db="EMBL/GenBank/DDBJ databases">
        <title>Fererhizobium litorale gen. nov., sp. nov., isolated from sandy sediments of the Sea of Japan seashore.</title>
        <authorList>
            <person name="Romanenko L."/>
            <person name="Kurilenko V."/>
            <person name="Otstavnykh N."/>
            <person name="Svetashev V."/>
            <person name="Tekutyeva L."/>
            <person name="Isaeva M."/>
            <person name="Mikhailov V."/>
        </authorList>
    </citation>
    <scope>NUCLEOTIDE SEQUENCE</scope>
    <source>
        <strain evidence="1">KMM 9576</strain>
    </source>
</reference>
<proteinExistence type="predicted"/>
<name>A0AAE3U395_9HYPH</name>
<evidence type="ECO:0000313" key="1">
    <source>
        <dbReference type="EMBL" id="MDI7924924.1"/>
    </source>
</evidence>
<protein>
    <submittedName>
        <fullName evidence="1">Uncharacterized protein</fullName>
    </submittedName>
</protein>